<dbReference type="Gene3D" id="1.10.287.70">
    <property type="match status" value="1"/>
</dbReference>
<feature type="domain" description="EF-hand" evidence="7">
    <location>
        <begin position="466"/>
        <end position="501"/>
    </location>
</feature>
<dbReference type="PROSITE" id="PS50222">
    <property type="entry name" value="EF_HAND_2"/>
    <property type="match status" value="2"/>
</dbReference>
<reference evidence="8" key="1">
    <citation type="submission" date="2021-02" db="EMBL/GenBank/DDBJ databases">
        <authorList>
            <person name="Dougan E. K."/>
            <person name="Rhodes N."/>
            <person name="Thang M."/>
            <person name="Chan C."/>
        </authorList>
    </citation>
    <scope>NUCLEOTIDE SEQUENCE</scope>
</reference>
<comment type="caution">
    <text evidence="8">The sequence shown here is derived from an EMBL/GenBank/DDBJ whole genome shotgun (WGS) entry which is preliminary data.</text>
</comment>
<dbReference type="PANTHER" id="PTHR10037:SF62">
    <property type="entry name" value="SODIUM CHANNEL PROTEIN 60E"/>
    <property type="match status" value="1"/>
</dbReference>
<dbReference type="Gene3D" id="1.20.120.350">
    <property type="entry name" value="Voltage-gated potassium channels. Chain C"/>
    <property type="match status" value="1"/>
</dbReference>
<evidence type="ECO:0000256" key="2">
    <source>
        <dbReference type="ARBA" id="ARBA00022692"/>
    </source>
</evidence>
<dbReference type="InterPro" id="IPR002048">
    <property type="entry name" value="EF_hand_dom"/>
</dbReference>
<dbReference type="Pfam" id="PF00520">
    <property type="entry name" value="Ion_trans"/>
    <property type="match status" value="1"/>
</dbReference>
<evidence type="ECO:0000256" key="6">
    <source>
        <dbReference type="SAM" id="Phobius"/>
    </source>
</evidence>
<gene>
    <name evidence="8" type="primary">Catsper1</name>
    <name evidence="8" type="ORF">SNEC2469_LOCUS20868</name>
</gene>
<dbReference type="InterPro" id="IPR027359">
    <property type="entry name" value="Volt_channel_dom_sf"/>
</dbReference>
<evidence type="ECO:0000256" key="3">
    <source>
        <dbReference type="ARBA" id="ARBA00022837"/>
    </source>
</evidence>
<keyword evidence="4 6" id="KW-1133">Transmembrane helix</keyword>
<feature type="transmembrane region" description="Helical" evidence="6">
    <location>
        <begin position="161"/>
        <end position="180"/>
    </location>
</feature>
<keyword evidence="5 6" id="KW-0472">Membrane</keyword>
<feature type="transmembrane region" description="Helical" evidence="6">
    <location>
        <begin position="383"/>
        <end position="407"/>
    </location>
</feature>
<keyword evidence="2 6" id="KW-0812">Transmembrane</keyword>
<dbReference type="PROSITE" id="PS00018">
    <property type="entry name" value="EF_HAND_1"/>
    <property type="match status" value="1"/>
</dbReference>
<feature type="transmembrane region" description="Helical" evidence="6">
    <location>
        <begin position="192"/>
        <end position="210"/>
    </location>
</feature>
<dbReference type="SUPFAM" id="SSF81324">
    <property type="entry name" value="Voltage-gated potassium channels"/>
    <property type="match status" value="1"/>
</dbReference>
<dbReference type="SUPFAM" id="SSF47473">
    <property type="entry name" value="EF-hand"/>
    <property type="match status" value="1"/>
</dbReference>
<evidence type="ECO:0000256" key="1">
    <source>
        <dbReference type="ARBA" id="ARBA00004141"/>
    </source>
</evidence>
<feature type="transmembrane region" description="Helical" evidence="6">
    <location>
        <begin position="306"/>
        <end position="324"/>
    </location>
</feature>
<name>A0A812XH50_9DINO</name>
<protein>
    <submittedName>
        <fullName evidence="8">Catsper1 protein</fullName>
    </submittedName>
</protein>
<dbReference type="AlphaFoldDB" id="A0A812XH50"/>
<evidence type="ECO:0000313" key="9">
    <source>
        <dbReference type="Proteomes" id="UP000601435"/>
    </source>
</evidence>
<dbReference type="GO" id="GO:0005248">
    <property type="term" value="F:voltage-gated sodium channel activity"/>
    <property type="evidence" value="ECO:0007669"/>
    <property type="project" value="TreeGrafter"/>
</dbReference>
<dbReference type="GO" id="GO:0005509">
    <property type="term" value="F:calcium ion binding"/>
    <property type="evidence" value="ECO:0007669"/>
    <property type="project" value="InterPro"/>
</dbReference>
<dbReference type="GO" id="GO:0001518">
    <property type="term" value="C:voltage-gated sodium channel complex"/>
    <property type="evidence" value="ECO:0007669"/>
    <property type="project" value="TreeGrafter"/>
</dbReference>
<dbReference type="Gene3D" id="1.10.238.10">
    <property type="entry name" value="EF-hand"/>
    <property type="match status" value="1"/>
</dbReference>
<dbReference type="InterPro" id="IPR043203">
    <property type="entry name" value="VGCC_Ca_Na"/>
</dbReference>
<organism evidence="8 9">
    <name type="scientific">Symbiodinium necroappetens</name>
    <dbReference type="NCBI Taxonomy" id="1628268"/>
    <lineage>
        <taxon>Eukaryota</taxon>
        <taxon>Sar</taxon>
        <taxon>Alveolata</taxon>
        <taxon>Dinophyceae</taxon>
        <taxon>Suessiales</taxon>
        <taxon>Symbiodiniaceae</taxon>
        <taxon>Symbiodinium</taxon>
    </lineage>
</organism>
<dbReference type="OrthoDB" id="422292at2759"/>
<evidence type="ECO:0000259" key="7">
    <source>
        <dbReference type="PROSITE" id="PS50222"/>
    </source>
</evidence>
<dbReference type="InterPro" id="IPR005821">
    <property type="entry name" value="Ion_trans_dom"/>
</dbReference>
<evidence type="ECO:0000256" key="5">
    <source>
        <dbReference type="ARBA" id="ARBA00023136"/>
    </source>
</evidence>
<dbReference type="InterPro" id="IPR018247">
    <property type="entry name" value="EF_Hand_1_Ca_BS"/>
</dbReference>
<accession>A0A812XH50</accession>
<evidence type="ECO:0000313" key="8">
    <source>
        <dbReference type="EMBL" id="CAE7723575.1"/>
    </source>
</evidence>
<proteinExistence type="predicted"/>
<dbReference type="EMBL" id="CAJNJA010036694">
    <property type="protein sequence ID" value="CAE7723575.1"/>
    <property type="molecule type" value="Genomic_DNA"/>
</dbReference>
<evidence type="ECO:0000256" key="4">
    <source>
        <dbReference type="ARBA" id="ARBA00022989"/>
    </source>
</evidence>
<keyword evidence="9" id="KW-1185">Reference proteome</keyword>
<feature type="domain" description="EF-hand" evidence="7">
    <location>
        <begin position="423"/>
        <end position="458"/>
    </location>
</feature>
<keyword evidence="3" id="KW-0106">Calcium</keyword>
<sequence>MQHSLRDLRVSDTPPLAEQLQKAHQELLDRLEVWFDKIEDVLERRSGPHEAHRLEPPSLASEMNSFNATSDYVEEMAKQASVLSVNHSTHTLPSGLTVNQAATAKSSPGHDEYAQAKEQGSRMESFKQYVSSTQVASKPEGRVAQALQCIQESAAYLADSLAFNVFFAVVIFSNSVFLGMQLEWSALKVDKFVEPAFLVAHLVYAVLFTLEMSVRVAAVGVKNYFFGPSWAWNWLDVVVVVPAWVELAMDFAMRGGTEGTGTSNFRIIRVFKITRLLQVVRSLRIVRFIGALRALVMSVVDTTRQLVWALILLALVIYSFAILFTDACQDHMFRNGHVDSMDEHFGSVYASSTTLFQSILAGMDWKVAADSLLPLGIFWVQLFNLYIAFCGFAVLNVMTGVFVNSAIKTREKDHETMMQNVQRFKDLVAKVWKKIDVSGLGQLTISEFEQIFKDEDMMAFFDAIEINAVDAWTLFDSLDADRDHLVSYEEFSTRCMQLHGPARSVDLFALKSQHDKMWNQLKSLETISEASAVQIGMLLRAVAAERTGMRMDPGSSTWGV</sequence>
<dbReference type="InterPro" id="IPR011992">
    <property type="entry name" value="EF-hand-dom_pair"/>
</dbReference>
<comment type="subcellular location">
    <subcellularLocation>
        <location evidence="1">Membrane</location>
        <topology evidence="1">Multi-pass membrane protein</topology>
    </subcellularLocation>
</comment>
<dbReference type="Proteomes" id="UP000601435">
    <property type="component" value="Unassembled WGS sequence"/>
</dbReference>
<dbReference type="PANTHER" id="PTHR10037">
    <property type="entry name" value="VOLTAGE-GATED CATION CHANNEL CALCIUM AND SODIUM"/>
    <property type="match status" value="1"/>
</dbReference>